<dbReference type="EMBL" id="JAPZBO010000008">
    <property type="protein sequence ID" value="KAJ5307854.1"/>
    <property type="molecule type" value="Genomic_DNA"/>
</dbReference>
<evidence type="ECO:0000313" key="1">
    <source>
        <dbReference type="EMBL" id="KAJ5307854.1"/>
    </source>
</evidence>
<keyword evidence="2" id="KW-1185">Reference proteome</keyword>
<organism evidence="1 2">
    <name type="scientific">Penicillium atrosanguineum</name>
    <dbReference type="NCBI Taxonomy" id="1132637"/>
    <lineage>
        <taxon>Eukaryota</taxon>
        <taxon>Fungi</taxon>
        <taxon>Dikarya</taxon>
        <taxon>Ascomycota</taxon>
        <taxon>Pezizomycotina</taxon>
        <taxon>Eurotiomycetes</taxon>
        <taxon>Eurotiomycetidae</taxon>
        <taxon>Eurotiales</taxon>
        <taxon>Aspergillaceae</taxon>
        <taxon>Penicillium</taxon>
    </lineage>
</organism>
<name>A0A9W9PUW6_9EURO</name>
<reference evidence="1" key="1">
    <citation type="submission" date="2022-12" db="EMBL/GenBank/DDBJ databases">
        <authorList>
            <person name="Petersen C."/>
        </authorList>
    </citation>
    <scope>NUCLEOTIDE SEQUENCE</scope>
    <source>
        <strain evidence="1">IBT 21472</strain>
    </source>
</reference>
<dbReference type="OrthoDB" id="4812032at2759"/>
<accession>A0A9W9PUW6</accession>
<proteinExistence type="predicted"/>
<dbReference type="Proteomes" id="UP001147746">
    <property type="component" value="Unassembled WGS sequence"/>
</dbReference>
<sequence length="293" mass="32964">MASLIADVNTWLSLVKQTADTADTLSLIHPYPLHSQISQATSSPQISSHYSMEFAVDTLQQAEVPKKQDTGSRSNSLVPLTGSEFPFFLSMPTKDDDLQTTARKMQSIASVISGGRTLSMTPGHVSTRNGSKPKQKHNAEDFARQGMTGPEIAQYDAWKMGLIQLPTFDWYLNRLPVGPTGMRTFSRRAIAMDIIWKRPGFAPEHAAWLAVHMNFMLPVVKAVTKVLMAAEELQRNEHLQMSYCDIAEMEMLQLINSTAEETVTRERERMRMLRDSIHRSQAVLTNRINTLEK</sequence>
<evidence type="ECO:0000313" key="2">
    <source>
        <dbReference type="Proteomes" id="UP001147746"/>
    </source>
</evidence>
<protein>
    <submittedName>
        <fullName evidence="1">Uncharacterized protein</fullName>
    </submittedName>
</protein>
<gene>
    <name evidence="1" type="ORF">N7476_008510</name>
</gene>
<dbReference type="AlphaFoldDB" id="A0A9W9PUW6"/>
<reference evidence="1" key="2">
    <citation type="journal article" date="2023" name="IMA Fungus">
        <title>Comparative genomic study of the Penicillium genus elucidates a diverse pangenome and 15 lateral gene transfer events.</title>
        <authorList>
            <person name="Petersen C."/>
            <person name="Sorensen T."/>
            <person name="Nielsen M.R."/>
            <person name="Sondergaard T.E."/>
            <person name="Sorensen J.L."/>
            <person name="Fitzpatrick D.A."/>
            <person name="Frisvad J.C."/>
            <person name="Nielsen K.L."/>
        </authorList>
    </citation>
    <scope>NUCLEOTIDE SEQUENCE</scope>
    <source>
        <strain evidence="1">IBT 21472</strain>
    </source>
</reference>
<comment type="caution">
    <text evidence="1">The sequence shown here is derived from an EMBL/GenBank/DDBJ whole genome shotgun (WGS) entry which is preliminary data.</text>
</comment>